<proteinExistence type="predicted"/>
<protein>
    <submittedName>
        <fullName evidence="2">TIGR03750 family conjugal transfer protein</fullName>
    </submittedName>
</protein>
<dbReference type="EMBL" id="JAPTGG010000025">
    <property type="protein sequence ID" value="MCZ0867161.1"/>
    <property type="molecule type" value="Genomic_DNA"/>
</dbReference>
<evidence type="ECO:0000313" key="2">
    <source>
        <dbReference type="EMBL" id="MCZ0867161.1"/>
    </source>
</evidence>
<gene>
    <name evidence="2" type="ORF">O0V09_18340</name>
</gene>
<dbReference type="Pfam" id="PF11990">
    <property type="entry name" value="DUF3487"/>
    <property type="match status" value="1"/>
</dbReference>
<organism evidence="2 3">
    <name type="scientific">Dasania phycosphaerae</name>
    <dbReference type="NCBI Taxonomy" id="2950436"/>
    <lineage>
        <taxon>Bacteria</taxon>
        <taxon>Pseudomonadati</taxon>
        <taxon>Pseudomonadota</taxon>
        <taxon>Gammaproteobacteria</taxon>
        <taxon>Cellvibrionales</taxon>
        <taxon>Spongiibacteraceae</taxon>
        <taxon>Dasania</taxon>
    </lineage>
</organism>
<dbReference type="InterPro" id="IPR021877">
    <property type="entry name" value="DUF3487"/>
</dbReference>
<evidence type="ECO:0000313" key="3">
    <source>
        <dbReference type="Proteomes" id="UP001069090"/>
    </source>
</evidence>
<dbReference type="RefSeq" id="WP_096910780.1">
    <property type="nucleotide sequence ID" value="NZ_JAPTGG010000025.1"/>
</dbReference>
<keyword evidence="1" id="KW-0472">Membrane</keyword>
<comment type="caution">
    <text evidence="2">The sequence shown here is derived from an EMBL/GenBank/DDBJ whole genome shotgun (WGS) entry which is preliminary data.</text>
</comment>
<sequence>MESQQANELLPVRLNAEPSIFRGCSLSELMLLVTVGGIALVPGSVIVCGLFGYLMMGVGIGLLLVIAWVVIGATVLQKLKRGRPLGYYQLRLRLWLEDLHLLRSSFIRQSRVWDIGRRVK</sequence>
<accession>A0A9J6RSA9</accession>
<keyword evidence="1" id="KW-1133">Transmembrane helix</keyword>
<dbReference type="Proteomes" id="UP001069090">
    <property type="component" value="Unassembled WGS sequence"/>
</dbReference>
<evidence type="ECO:0000256" key="1">
    <source>
        <dbReference type="SAM" id="Phobius"/>
    </source>
</evidence>
<feature type="transmembrane region" description="Helical" evidence="1">
    <location>
        <begin position="58"/>
        <end position="76"/>
    </location>
</feature>
<reference evidence="2 3" key="1">
    <citation type="submission" date="2022-12" db="EMBL/GenBank/DDBJ databases">
        <title>Dasania phycosphaerae sp. nov., isolated from particulate material of the south coast of Korea.</title>
        <authorList>
            <person name="Jiang Y."/>
        </authorList>
    </citation>
    <scope>NUCLEOTIDE SEQUENCE [LARGE SCALE GENOMIC DNA]</scope>
    <source>
        <strain evidence="2 3">GY-19</strain>
    </source>
</reference>
<keyword evidence="1" id="KW-0812">Transmembrane</keyword>
<name>A0A9J6RSA9_9GAMM</name>
<dbReference type="AlphaFoldDB" id="A0A9J6RSA9"/>
<keyword evidence="3" id="KW-1185">Reference proteome</keyword>
<dbReference type="NCBIfam" id="TIGR03750">
    <property type="entry name" value="conj_TIGR03750"/>
    <property type="match status" value="1"/>
</dbReference>
<feature type="transmembrane region" description="Helical" evidence="1">
    <location>
        <begin position="29"/>
        <end position="52"/>
    </location>
</feature>